<dbReference type="AlphaFoldDB" id="A0A7I8K566"/>
<proteinExistence type="predicted"/>
<keyword evidence="3" id="KW-1185">Reference proteome</keyword>
<gene>
    <name evidence="2" type="ORF">SI8410_02003493</name>
</gene>
<dbReference type="OrthoDB" id="1148560at2759"/>
<evidence type="ECO:0000256" key="1">
    <source>
        <dbReference type="SAM" id="MobiDB-lite"/>
    </source>
</evidence>
<reference evidence="2" key="1">
    <citation type="submission" date="2020-02" db="EMBL/GenBank/DDBJ databases">
        <authorList>
            <person name="Scholz U."/>
            <person name="Mascher M."/>
            <person name="Fiebig A."/>
        </authorList>
    </citation>
    <scope>NUCLEOTIDE SEQUENCE</scope>
</reference>
<organism evidence="2 3">
    <name type="scientific">Spirodela intermedia</name>
    <name type="common">Intermediate duckweed</name>
    <dbReference type="NCBI Taxonomy" id="51605"/>
    <lineage>
        <taxon>Eukaryota</taxon>
        <taxon>Viridiplantae</taxon>
        <taxon>Streptophyta</taxon>
        <taxon>Embryophyta</taxon>
        <taxon>Tracheophyta</taxon>
        <taxon>Spermatophyta</taxon>
        <taxon>Magnoliopsida</taxon>
        <taxon>Liliopsida</taxon>
        <taxon>Araceae</taxon>
        <taxon>Lemnoideae</taxon>
        <taxon>Spirodela</taxon>
    </lineage>
</organism>
<name>A0A7I8K566_SPIIN</name>
<accession>A0A7I8K566</accession>
<sequence>MAEEKRVTTGRTRPGRFPASKLGRRAIPRRGQVKSRIIAGLAHALASFISDLRLPNPSSCVRRRTFSD</sequence>
<evidence type="ECO:0000313" key="3">
    <source>
        <dbReference type="Proteomes" id="UP000663760"/>
    </source>
</evidence>
<evidence type="ECO:0000313" key="2">
    <source>
        <dbReference type="EMBL" id="CAA7392357.1"/>
    </source>
</evidence>
<protein>
    <submittedName>
        <fullName evidence="2">Uncharacterized protein</fullName>
    </submittedName>
</protein>
<dbReference type="Proteomes" id="UP000663760">
    <property type="component" value="Chromosome 2"/>
</dbReference>
<dbReference type="EMBL" id="LR746265">
    <property type="protein sequence ID" value="CAA7392357.1"/>
    <property type="molecule type" value="Genomic_DNA"/>
</dbReference>
<feature type="region of interest" description="Disordered" evidence="1">
    <location>
        <begin position="1"/>
        <end position="20"/>
    </location>
</feature>